<feature type="region of interest" description="Disordered" evidence="2">
    <location>
        <begin position="153"/>
        <end position="194"/>
    </location>
</feature>
<name>A0A183EEX3_9BILA</name>
<feature type="domain" description="PIPK" evidence="4">
    <location>
        <begin position="1"/>
        <end position="119"/>
    </location>
</feature>
<evidence type="ECO:0000256" key="3">
    <source>
        <dbReference type="SAM" id="Phobius"/>
    </source>
</evidence>
<evidence type="ECO:0000259" key="4">
    <source>
        <dbReference type="PROSITE" id="PS51455"/>
    </source>
</evidence>
<dbReference type="EMBL" id="UYRT01088655">
    <property type="protein sequence ID" value="VDN33990.1"/>
    <property type="molecule type" value="Genomic_DNA"/>
</dbReference>
<dbReference type="PANTHER" id="PTHR23086">
    <property type="entry name" value="PHOSPHATIDYLINOSITOL-4-PHOSPHATE 5-KINASE"/>
    <property type="match status" value="1"/>
</dbReference>
<dbReference type="WBParaSite" id="GPUH_0001953901-mRNA-1">
    <property type="protein sequence ID" value="GPUH_0001953901-mRNA-1"/>
    <property type="gene ID" value="GPUH_0001953901"/>
</dbReference>
<dbReference type="GO" id="GO:0016308">
    <property type="term" value="F:1-phosphatidylinositol-4-phosphate 5-kinase activity"/>
    <property type="evidence" value="ECO:0007669"/>
    <property type="project" value="TreeGrafter"/>
</dbReference>
<keyword evidence="1" id="KW-0067">ATP-binding</keyword>
<reference evidence="7" key="1">
    <citation type="submission" date="2016-06" db="UniProtKB">
        <authorList>
            <consortium name="WormBaseParasite"/>
        </authorList>
    </citation>
    <scope>IDENTIFICATION</scope>
</reference>
<organism evidence="7">
    <name type="scientific">Gongylonema pulchrum</name>
    <dbReference type="NCBI Taxonomy" id="637853"/>
    <lineage>
        <taxon>Eukaryota</taxon>
        <taxon>Metazoa</taxon>
        <taxon>Ecdysozoa</taxon>
        <taxon>Nematoda</taxon>
        <taxon>Chromadorea</taxon>
        <taxon>Rhabditida</taxon>
        <taxon>Spirurina</taxon>
        <taxon>Spiruromorpha</taxon>
        <taxon>Spiruroidea</taxon>
        <taxon>Gongylonematidae</taxon>
        <taxon>Gongylonema</taxon>
    </lineage>
</organism>
<keyword evidence="1" id="KW-0418">Kinase</keyword>
<evidence type="ECO:0000313" key="6">
    <source>
        <dbReference type="Proteomes" id="UP000271098"/>
    </source>
</evidence>
<dbReference type="PROSITE" id="PS51455">
    <property type="entry name" value="PIPK"/>
    <property type="match status" value="1"/>
</dbReference>
<keyword evidence="1" id="KW-0547">Nucleotide-binding</keyword>
<sequence>MIAPAALARVAIYFAFTSCQFILYCLFKKAKGKTVRVKSEKLLEPDYYKQYESISFPARNHRGDDLLLFLGIIDILQNYRLLKKLEHTWKSVLHDGDTISVHNPTFYAQRFITFLKTHVFHATSGNAYLLDFNTFGSMRELDTGNIPIAALRQSPSKRQHLPRRSFTEKEEEISGIEDIQRRPYGSQQKPREKKVERLFAPDPEPAEARKSAESLSSDENIIVSLFVAFSFVAVIRCQVYSFGRKPPFIAHFCFAFACMIALACGTINFFLL</sequence>
<keyword evidence="1" id="KW-0808">Transferase</keyword>
<feature type="transmembrane region" description="Helical" evidence="3">
    <location>
        <begin position="248"/>
        <end position="271"/>
    </location>
</feature>
<evidence type="ECO:0000256" key="2">
    <source>
        <dbReference type="SAM" id="MobiDB-lite"/>
    </source>
</evidence>
<keyword evidence="3" id="KW-0472">Membrane</keyword>
<dbReference type="AlphaFoldDB" id="A0A183EEX3"/>
<protein>
    <submittedName>
        <fullName evidence="7">PIPK domain-containing protein</fullName>
    </submittedName>
</protein>
<keyword evidence="3" id="KW-0812">Transmembrane</keyword>
<dbReference type="Gene3D" id="3.30.810.10">
    <property type="entry name" value="2-Layer Sandwich"/>
    <property type="match status" value="1"/>
</dbReference>
<evidence type="ECO:0000256" key="1">
    <source>
        <dbReference type="PROSITE-ProRule" id="PRU00781"/>
    </source>
</evidence>
<dbReference type="InterPro" id="IPR002498">
    <property type="entry name" value="PInositol-4-P-4/5-kinase_core"/>
</dbReference>
<dbReference type="InterPro" id="IPR027483">
    <property type="entry name" value="PInositol-4-P-4/5-kinase_C_sf"/>
</dbReference>
<evidence type="ECO:0000313" key="7">
    <source>
        <dbReference type="WBParaSite" id="GPUH_0001953901-mRNA-1"/>
    </source>
</evidence>
<dbReference type="GO" id="GO:0005886">
    <property type="term" value="C:plasma membrane"/>
    <property type="evidence" value="ECO:0007669"/>
    <property type="project" value="TreeGrafter"/>
</dbReference>
<feature type="transmembrane region" description="Helical" evidence="3">
    <location>
        <begin position="221"/>
        <end position="242"/>
    </location>
</feature>
<gene>
    <name evidence="5" type="ORF">GPUH_LOCUS19514</name>
</gene>
<dbReference type="GO" id="GO:0005524">
    <property type="term" value="F:ATP binding"/>
    <property type="evidence" value="ECO:0007669"/>
    <property type="project" value="UniProtKB-UniRule"/>
</dbReference>
<feature type="transmembrane region" description="Helical" evidence="3">
    <location>
        <begin position="6"/>
        <end position="27"/>
    </location>
</feature>
<dbReference type="Proteomes" id="UP000271098">
    <property type="component" value="Unassembled WGS sequence"/>
</dbReference>
<proteinExistence type="predicted"/>
<dbReference type="OrthoDB" id="70770at2759"/>
<keyword evidence="3" id="KW-1133">Transmembrane helix</keyword>
<dbReference type="PANTHER" id="PTHR23086:SF101">
    <property type="entry name" value="LP03320P-RELATED"/>
    <property type="match status" value="1"/>
</dbReference>
<accession>A0A183EEX3</accession>
<dbReference type="InterPro" id="IPR023610">
    <property type="entry name" value="PInositol-4/5-P-5/4-kinase"/>
</dbReference>
<dbReference type="SUPFAM" id="SSF56104">
    <property type="entry name" value="SAICAR synthase-like"/>
    <property type="match status" value="1"/>
</dbReference>
<dbReference type="GO" id="GO:0046854">
    <property type="term" value="P:phosphatidylinositol phosphate biosynthetic process"/>
    <property type="evidence" value="ECO:0007669"/>
    <property type="project" value="TreeGrafter"/>
</dbReference>
<keyword evidence="6" id="KW-1185">Reference proteome</keyword>
<reference evidence="5 6" key="2">
    <citation type="submission" date="2018-11" db="EMBL/GenBank/DDBJ databases">
        <authorList>
            <consortium name="Pathogen Informatics"/>
        </authorList>
    </citation>
    <scope>NUCLEOTIDE SEQUENCE [LARGE SCALE GENOMIC DNA]</scope>
</reference>
<dbReference type="SMART" id="SM00330">
    <property type="entry name" value="PIPKc"/>
    <property type="match status" value="1"/>
</dbReference>
<evidence type="ECO:0000313" key="5">
    <source>
        <dbReference type="EMBL" id="VDN33990.1"/>
    </source>
</evidence>
<dbReference type="Pfam" id="PF01504">
    <property type="entry name" value="PIP5K"/>
    <property type="match status" value="1"/>
</dbReference>